<accession>V9XZL5</accession>
<evidence type="ECO:0000313" key="12">
    <source>
        <dbReference type="EMBL" id="AHD26978.1"/>
    </source>
</evidence>
<keyword evidence="4" id="KW-0445">Lipid transport</keyword>
<dbReference type="SMART" id="SM00216">
    <property type="entry name" value="VWD"/>
    <property type="match status" value="1"/>
</dbReference>
<keyword evidence="5" id="KW-0446">Lipid-binding</keyword>
<dbReference type="SMART" id="SM01169">
    <property type="entry name" value="DUF1943"/>
    <property type="match status" value="1"/>
</dbReference>
<dbReference type="PROSITE" id="PS51211">
    <property type="entry name" value="VITELLOGENIN"/>
    <property type="match status" value="1"/>
</dbReference>
<evidence type="ECO:0000256" key="3">
    <source>
        <dbReference type="ARBA" id="ARBA00022761"/>
    </source>
</evidence>
<organism evidence="12">
    <name type="scientific">Pandalus japonicus</name>
    <name type="common">Morotoge shrimp</name>
    <name type="synonym">Pandalopsis dispar var. japonica</name>
    <dbReference type="NCBI Taxonomy" id="666362"/>
    <lineage>
        <taxon>Eukaryota</taxon>
        <taxon>Metazoa</taxon>
        <taxon>Ecdysozoa</taxon>
        <taxon>Arthropoda</taxon>
        <taxon>Crustacea</taxon>
        <taxon>Multicrustacea</taxon>
        <taxon>Malacostraca</taxon>
        <taxon>Eumalacostraca</taxon>
        <taxon>Eucarida</taxon>
        <taxon>Decapoda</taxon>
        <taxon>Pleocyemata</taxon>
        <taxon>Caridea</taxon>
        <taxon>Pandaloidea</taxon>
        <taxon>Pandalidae</taxon>
        <taxon>Pandalus</taxon>
    </lineage>
</organism>
<evidence type="ECO:0000256" key="6">
    <source>
        <dbReference type="ARBA" id="ARBA00023157"/>
    </source>
</evidence>
<dbReference type="PANTHER" id="PTHR23345:SF15">
    <property type="entry name" value="VITELLOGENIN 1-RELATED"/>
    <property type="match status" value="1"/>
</dbReference>
<proteinExistence type="evidence at transcript level"/>
<dbReference type="InterPro" id="IPR011030">
    <property type="entry name" value="Lipovitellin_superhlx_dom"/>
</dbReference>
<dbReference type="Gene3D" id="1.25.10.20">
    <property type="entry name" value="Vitellinogen, superhelical"/>
    <property type="match status" value="1"/>
</dbReference>
<evidence type="ECO:0000256" key="2">
    <source>
        <dbReference type="ARBA" id="ARBA00022729"/>
    </source>
</evidence>
<dbReference type="Pfam" id="PF01347">
    <property type="entry name" value="Vitellogenin_N"/>
    <property type="match status" value="1"/>
</dbReference>
<dbReference type="SMART" id="SM00638">
    <property type="entry name" value="LPD_N"/>
    <property type="match status" value="1"/>
</dbReference>
<reference evidence="12" key="2">
    <citation type="submission" date="2013-10" db="EMBL/GenBank/DDBJ databases">
        <authorList>
            <person name="Jeon J.-M."/>
            <person name="Lee S.-O."/>
            <person name="Kim H.-W."/>
        </authorList>
    </citation>
    <scope>NUCLEOTIDE SEQUENCE</scope>
</reference>
<dbReference type="PROSITE" id="PS51233">
    <property type="entry name" value="VWFD"/>
    <property type="match status" value="1"/>
</dbReference>
<dbReference type="InterPro" id="IPR015816">
    <property type="entry name" value="Vitellinogen_b-sht_N"/>
</dbReference>
<evidence type="ECO:0000256" key="4">
    <source>
        <dbReference type="ARBA" id="ARBA00023055"/>
    </source>
</evidence>
<keyword evidence="1" id="KW-0813">Transport</keyword>
<evidence type="ECO:0000259" key="10">
    <source>
        <dbReference type="PROSITE" id="PS51211"/>
    </source>
</evidence>
<dbReference type="GO" id="GO:0008289">
    <property type="term" value="F:lipid binding"/>
    <property type="evidence" value="ECO:0007669"/>
    <property type="project" value="UniProtKB-KW"/>
</dbReference>
<protein>
    <submittedName>
        <fullName evidence="12">Vitellogenin 2</fullName>
    </submittedName>
</protein>
<evidence type="ECO:0000256" key="5">
    <source>
        <dbReference type="ARBA" id="ARBA00023121"/>
    </source>
</evidence>
<name>V9XZL5_PANJP</name>
<evidence type="ECO:0000256" key="8">
    <source>
        <dbReference type="PROSITE-ProRule" id="PRU00557"/>
    </source>
</evidence>
<sequence>MTSSTALLVLGFLAAASAAPWPLNLPKCSTECPIAGAPKLAYAPQMTYVYSHSGKSRTLMKDVEGGNADMEWSSQVELTWLTPCDMAISIKNPSIGGGSGAAEAKFLEKYPLVVAITDGRVLHACSHPEDDVWSINLKKGIASGFQNSLPSNSSINTGLNFTETDIIGNCSTRYDVENQGEKVIVKKMKNHRYCQDYYINQAETPKSWPKAPLPIEESVSECEQEITKGIYTTITCTDTTIIRPAYGSYKYIEAHQESVLRFQSETDQAPPSVANLRGPLVWKSLRYDQETLKKDSSMVSKLDEVLKQVCEKTKESVVEDTASYVAKALHFLRRVPEEEIPRTLQKIRGGQICGDHQKLETLFLDAVAFIYEPGAVKVMVQELLSGKATGGRAALYTAALYFTPRPCIHSVEALKPLFENCQRFPRTAVAAASMVNTYCRQNPRCQEETPVRELAQTLSNKVGQQCSPPGNEETRKEALVLLKALGNMGVMNSEIARPLVQCIEKEEADKSIRVAATQAFRNVQCHPQFKQITKQLVNIAVDSTKDTEARIGSYLAAMKCADREDLRKITDRIYREENTQVRGFIFSHLLNIQESSAPFKEDLRYLLTSIVLPSNFTTDVRKYSGNIDLSYYAPTFGVGAGMESNVIYAPGSFLPRSVNLNLTAALGATPVNIGEIGARFEGLEPVLEELFGPEGYLRKTPTSRILEQMSSIMGDKLSKIMERLQGTFRQKRSIDFSTLSSLFDKLYGDRRSRLPKADFYARINDQEMAFASLAGDLKNINVDQLINSFFDSVEDMISMASNAEVDSVRTAQIYLDYHLPTMQGMPIKMKLEGTAVAGLKMETRLTGLSGGSPNLIKFIPSLSTQVDAFIGFDYHIAQVGIRMKNRVSTTAGASINVKTSSSNGFEIEVDLPEKMELINMKSETYLVKEVEGQPETKINPSSVRSTRFQTRSCMMALEPMLGLKLCFDINIPNVLRSEGLPLGPPATAKVILEKSDPSMRGYRMKGNFENTEGKKEIKVETEAQGSSTPRKANIMVSYSTQGDMAKLTCLLESQTTGGIKVEIDNKWTQSEKQLKLDAYASRSRQYTPDTKAFEAKLIMADNGQEVKVDTVFRTLATIKRTIDINFEASGDLAYSQWTRIPMPKRLRKFECTIASGRWHLISFIRKASDSQYSSAFKLGPMDAEWAVVEATHMIEGSSYRDMTLKTDLKGKIAHVPYETNIVIYNNDAKRGATLRVTREGGMKLTDLEMIFARSGETYKMNFLVDIPACIKPMKFEASAAHQGNSQYQIEAGAHHGQSVIFQVEGPVTARISSRMTELQTKLKVVCMRSQPFTVSTSVVSAQGKMAVAFELVNQSERMIAVEWNMASQDEQQTKMNIKLNIPSMIENNRIDAIISRKHIQLSFNNVVSPKSSSPRRVKGFTDVDFENKKVKADLFWDADKEPNMKLTMEGTIVSSSSTPQQTIVHGAWTYIGSTYRYKTEIMRSDPETWLFGKKDIKIELSTPSQKTHWLETTLNVEKESSGARVKAEIKYKNPESKQYTASSSMSMEGLGMPYNFKFSCQNDMISPEGRRASLSLETKHEKTPHQREVFVKIQVRSPSMSKPVDTSFTMMHQPSSYKAEWKIDVESPANGAQYELMLTPEGGVQSCMVGFNMKEIVDMLKAVERLTGMRSGSGSPREGSTYLIHYEMPTVTSHKVRIHSPSRKMEGEVKYSPTEYSVKVYPHRGSSESKYELSVTHSKTSSPWEEQMKYNGRFDHPSLERERKMEVMYTKNEEKTQGTVTLDIFPRSEDKITGTLESTMIARNSVTVEAKLSGKVLKVNPKVIVAASYAPHTVGFDILFEKNPSSRPSLVISGKYDRSSGRNAALAFTMKTEEGPVVEISGSVKPEHHPECNGLKISAVARSSIIGSYDISSELCAPAFMRMSMKKHGSDKTYMTRVGLQAIKNIELSVSEKDERSQEERHVSMMRMKLVSPTIINVEMKYKSDEASSLWEAFSEKWSMMSSPAMSWMENMCQEIFQQSGSNSPYTEMARLWQETKEEALRIYNDLVYDNMIPSYETYERWARSQTIRNLISGYKQMWSNVDELKMELYNSIPRTMKSHFEGLTQVVNAVVIGTARWMKTGEMPEEMGRLIEQVQRNSLWIDVCKFFTDMKRMIMEENEAIVEIFNKYKETLMKDIETIREDLMQNTQIQEYIDWIINHLHFEQMVTKSMEHVLDKVVQMSLLSSVQIRGNHIEIQIPIRQPVNSLPQAWKFMSLNPIPVPENLMRLYEAVTLRSTDYLVWGYYTLIPRHVTDLLPPFNRTAMVVDGSEILTFDGVVLRAPRSPCKVLLAAYKSHSLIMEHPQSSSSPQVTLKSTGVTVVIKPDHKVTVNGREVSGQEMTEGQVKVWKTSAEIKVLSPFMIVRVFPRNNVISVEVSGWTFGWVAGLLGTYDGEMTNDWATSQGSKASSLQELVRSWQEDQQCQTPSISFMSASQTPALRSLQCQALLGIRSRCTPVVRPEPFIKMCHSSRSACDVARAYNAICSSKGVKDVFPLTC</sequence>
<dbReference type="Gene3D" id="2.20.50.20">
    <property type="entry name" value="Lipovitellin. Chain A, domain 3"/>
    <property type="match status" value="1"/>
</dbReference>
<dbReference type="InterPro" id="IPR015255">
    <property type="entry name" value="Vitellinogen_open_b-sht"/>
</dbReference>
<gene>
    <name evidence="12" type="primary">VG2</name>
</gene>
<dbReference type="InterPro" id="IPR050733">
    <property type="entry name" value="Vitellogenin/Apolipophorin"/>
</dbReference>
<dbReference type="Pfam" id="PF09172">
    <property type="entry name" value="Vit_open_b-sht"/>
    <property type="match status" value="1"/>
</dbReference>
<evidence type="ECO:0000256" key="1">
    <source>
        <dbReference type="ARBA" id="ARBA00022448"/>
    </source>
</evidence>
<dbReference type="InterPro" id="IPR015817">
    <property type="entry name" value="Vitellinogen_open_b-sht_sub1"/>
</dbReference>
<dbReference type="PANTHER" id="PTHR23345">
    <property type="entry name" value="VITELLOGENIN-RELATED"/>
    <property type="match status" value="1"/>
</dbReference>
<feature type="chain" id="PRO_5004784374" evidence="9">
    <location>
        <begin position="19"/>
        <end position="2537"/>
    </location>
</feature>
<dbReference type="EMBL" id="KF731996">
    <property type="protein sequence ID" value="AHD26978.1"/>
    <property type="molecule type" value="mRNA"/>
</dbReference>
<dbReference type="Gene3D" id="2.30.230.10">
    <property type="entry name" value="Lipovitellin, beta-sheet shell regions, chain A"/>
    <property type="match status" value="1"/>
</dbReference>
<dbReference type="InterPro" id="IPR001747">
    <property type="entry name" value="Vitellogenin_N"/>
</dbReference>
<feature type="domain" description="VWFD" evidence="11">
    <location>
        <begin position="2301"/>
        <end position="2464"/>
    </location>
</feature>
<dbReference type="SUPFAM" id="SSF48431">
    <property type="entry name" value="Lipovitellin-phosvitin complex, superhelical domain"/>
    <property type="match status" value="1"/>
</dbReference>
<dbReference type="GO" id="GO:0005319">
    <property type="term" value="F:lipid transporter activity"/>
    <property type="evidence" value="ECO:0007669"/>
    <property type="project" value="InterPro"/>
</dbReference>
<keyword evidence="6" id="KW-1015">Disulfide bond</keyword>
<dbReference type="FunFam" id="2.20.50.20:FF:000007">
    <property type="entry name" value="von Willebrand factor type D domaincontaining protein"/>
    <property type="match status" value="1"/>
</dbReference>
<dbReference type="GO" id="GO:0045735">
    <property type="term" value="F:nutrient reservoir activity"/>
    <property type="evidence" value="ECO:0007669"/>
    <property type="project" value="UniProtKB-KW"/>
</dbReference>
<dbReference type="Gene3D" id="2.20.80.10">
    <property type="entry name" value="Lipovitellin-phosvitin complex, chain A, domain 4"/>
    <property type="match status" value="1"/>
</dbReference>
<feature type="signal peptide" evidence="9">
    <location>
        <begin position="1"/>
        <end position="18"/>
    </location>
</feature>
<dbReference type="SUPFAM" id="SSF56968">
    <property type="entry name" value="Lipovitellin-phosvitin complex, beta-sheet shell regions"/>
    <property type="match status" value="2"/>
</dbReference>
<dbReference type="Pfam" id="PF00094">
    <property type="entry name" value="VWD"/>
    <property type="match status" value="1"/>
</dbReference>
<dbReference type="InterPro" id="IPR015819">
    <property type="entry name" value="Lipid_transp_b-sht_shell"/>
</dbReference>
<comment type="caution">
    <text evidence="8">Lacks conserved residue(s) required for the propagation of feature annotation.</text>
</comment>
<evidence type="ECO:0000259" key="11">
    <source>
        <dbReference type="PROSITE" id="PS51233"/>
    </source>
</evidence>
<dbReference type="InterPro" id="IPR001846">
    <property type="entry name" value="VWF_type-D"/>
</dbReference>
<keyword evidence="7" id="KW-0325">Glycoprotein</keyword>
<keyword evidence="3" id="KW-0758">Storage protein</keyword>
<reference evidence="12" key="1">
    <citation type="journal article" date="2010" name="Comp. Biochem. Physiol. B, Comp. Biochem.">
        <title>Characterization of two vitellogenin cDNAs from a Pandalus shrimp (Pandalopsis japonica): Expression in hepatopancreas is down-regulated by endosulfan exposure.</title>
        <authorList>
            <person name="Jeon J.-M."/>
            <person name="Lee S.-O."/>
            <person name="Kim H.-W."/>
        </authorList>
    </citation>
    <scope>NUCLEOTIDE SEQUENCE</scope>
</reference>
<keyword evidence="2 9" id="KW-0732">Signal</keyword>
<feature type="domain" description="Vitellogenin" evidence="10">
    <location>
        <begin position="42"/>
        <end position="658"/>
    </location>
</feature>
<evidence type="ECO:0000256" key="7">
    <source>
        <dbReference type="ARBA" id="ARBA00023180"/>
    </source>
</evidence>
<evidence type="ECO:0000256" key="9">
    <source>
        <dbReference type="SAM" id="SignalP"/>
    </source>
</evidence>